<dbReference type="Proteomes" id="UP001515100">
    <property type="component" value="Unassembled WGS sequence"/>
</dbReference>
<organism evidence="2 3">
    <name type="scientific">Aeromicrobium fastidiosum</name>
    <dbReference type="NCBI Taxonomy" id="52699"/>
    <lineage>
        <taxon>Bacteria</taxon>
        <taxon>Bacillati</taxon>
        <taxon>Actinomycetota</taxon>
        <taxon>Actinomycetes</taxon>
        <taxon>Propionibacteriales</taxon>
        <taxon>Nocardioidaceae</taxon>
        <taxon>Aeromicrobium</taxon>
    </lineage>
</organism>
<accession>A0A641AKM2</accession>
<feature type="domain" description="VOC" evidence="1">
    <location>
        <begin position="3"/>
        <end position="121"/>
    </location>
</feature>
<dbReference type="InterPro" id="IPR029068">
    <property type="entry name" value="Glyas_Bleomycin-R_OHBP_Dase"/>
</dbReference>
<dbReference type="InterPro" id="IPR041581">
    <property type="entry name" value="Glyoxalase_6"/>
</dbReference>
<dbReference type="PANTHER" id="PTHR35908:SF1">
    <property type="entry name" value="CONSERVED PROTEIN"/>
    <property type="match status" value="1"/>
</dbReference>
<dbReference type="PANTHER" id="PTHR35908">
    <property type="entry name" value="HYPOTHETICAL FUSION PROTEIN"/>
    <property type="match status" value="1"/>
</dbReference>
<name>A0A641AKM2_9ACTN</name>
<comment type="caution">
    <text evidence="2">The sequence shown here is derived from an EMBL/GenBank/DDBJ whole genome shotgun (WGS) entry which is preliminary data.</text>
</comment>
<protein>
    <submittedName>
        <fullName evidence="2">VOC family protein</fullName>
    </submittedName>
</protein>
<reference evidence="2" key="1">
    <citation type="submission" date="2019-09" db="EMBL/GenBank/DDBJ databases">
        <authorList>
            <person name="Li J."/>
        </authorList>
    </citation>
    <scope>NUCLEOTIDE SEQUENCE [LARGE SCALE GENOMIC DNA]</scope>
    <source>
        <strain evidence="2">NRBC 14897</strain>
    </source>
</reference>
<dbReference type="EMBL" id="SDPP02000004">
    <property type="protein sequence ID" value="KAA1374975.1"/>
    <property type="molecule type" value="Genomic_DNA"/>
</dbReference>
<sequence length="121" mass="13455">MGRLRSIVLECSEPEPLATFWAAVLDRPIVQRDDDWWSLERRGDEARVCFQVVADHVAPPWPGGHGEQQAHLDVEVDDLAQARAVVLELGARQLGDVVSEEDDGDWQVFADPAGHPFCLVT</sequence>
<dbReference type="OrthoDB" id="1645442at2"/>
<dbReference type="AlphaFoldDB" id="A0A641AKM2"/>
<dbReference type="Pfam" id="PF18029">
    <property type="entry name" value="Glyoxalase_6"/>
    <property type="match status" value="1"/>
</dbReference>
<evidence type="ECO:0000313" key="3">
    <source>
        <dbReference type="Proteomes" id="UP001515100"/>
    </source>
</evidence>
<proteinExistence type="predicted"/>
<dbReference type="PROSITE" id="PS51819">
    <property type="entry name" value="VOC"/>
    <property type="match status" value="1"/>
</dbReference>
<dbReference type="CDD" id="cd06587">
    <property type="entry name" value="VOC"/>
    <property type="match status" value="1"/>
</dbReference>
<dbReference type="InterPro" id="IPR037523">
    <property type="entry name" value="VOC_core"/>
</dbReference>
<dbReference type="Gene3D" id="3.10.180.10">
    <property type="entry name" value="2,3-Dihydroxybiphenyl 1,2-Dioxygenase, domain 1"/>
    <property type="match status" value="1"/>
</dbReference>
<dbReference type="SUPFAM" id="SSF54593">
    <property type="entry name" value="Glyoxalase/Bleomycin resistance protein/Dihydroxybiphenyl dioxygenase"/>
    <property type="match status" value="1"/>
</dbReference>
<evidence type="ECO:0000313" key="2">
    <source>
        <dbReference type="EMBL" id="KAA1374975.1"/>
    </source>
</evidence>
<gene>
    <name evidence="2" type="ORF">ESP62_016100</name>
</gene>
<evidence type="ECO:0000259" key="1">
    <source>
        <dbReference type="PROSITE" id="PS51819"/>
    </source>
</evidence>
<keyword evidence="3" id="KW-1185">Reference proteome</keyword>